<evidence type="ECO:0000313" key="6">
    <source>
        <dbReference type="EMBL" id="CAK7217787.1"/>
    </source>
</evidence>
<feature type="domain" description="Alcohol dehydrogenase-like C-terminal" evidence="5">
    <location>
        <begin position="58"/>
        <end position="159"/>
    </location>
</feature>
<evidence type="ECO:0000256" key="4">
    <source>
        <dbReference type="ARBA" id="ARBA00023002"/>
    </source>
</evidence>
<proteinExistence type="predicted"/>
<reference evidence="6 7" key="1">
    <citation type="submission" date="2024-01" db="EMBL/GenBank/DDBJ databases">
        <authorList>
            <person name="Allen C."/>
            <person name="Tagirdzhanova G."/>
        </authorList>
    </citation>
    <scope>NUCLEOTIDE SEQUENCE [LARGE SCALE GENOMIC DNA]</scope>
</reference>
<dbReference type="Gene3D" id="3.40.50.720">
    <property type="entry name" value="NAD(P)-binding Rossmann-like Domain"/>
    <property type="match status" value="1"/>
</dbReference>
<dbReference type="Gene3D" id="3.90.180.10">
    <property type="entry name" value="Medium-chain alcohol dehydrogenases, catalytic domain"/>
    <property type="match status" value="2"/>
</dbReference>
<keyword evidence="7" id="KW-1185">Reference proteome</keyword>
<accession>A0ABP0BE70</accession>
<dbReference type="EMBL" id="CAWUHD010000025">
    <property type="protein sequence ID" value="CAK7217787.1"/>
    <property type="molecule type" value="Genomic_DNA"/>
</dbReference>
<protein>
    <recommendedName>
        <fullName evidence="5">Alcohol dehydrogenase-like C-terminal domain-containing protein</fullName>
    </recommendedName>
</protein>
<gene>
    <name evidence="6" type="ORF">SEUCBS140593_003327</name>
</gene>
<evidence type="ECO:0000313" key="7">
    <source>
        <dbReference type="Proteomes" id="UP001642482"/>
    </source>
</evidence>
<evidence type="ECO:0000259" key="5">
    <source>
        <dbReference type="Pfam" id="PF00107"/>
    </source>
</evidence>
<dbReference type="PANTHER" id="PTHR42940">
    <property type="entry name" value="ALCOHOL DEHYDROGENASE 1-RELATED"/>
    <property type="match status" value="1"/>
</dbReference>
<comment type="caution">
    <text evidence="6">The sequence shown here is derived from an EMBL/GenBank/DDBJ whole genome shotgun (WGS) entry which is preliminary data.</text>
</comment>
<organism evidence="6 7">
    <name type="scientific">Sporothrix eucalyptigena</name>
    <dbReference type="NCBI Taxonomy" id="1812306"/>
    <lineage>
        <taxon>Eukaryota</taxon>
        <taxon>Fungi</taxon>
        <taxon>Dikarya</taxon>
        <taxon>Ascomycota</taxon>
        <taxon>Pezizomycotina</taxon>
        <taxon>Sordariomycetes</taxon>
        <taxon>Sordariomycetidae</taxon>
        <taxon>Ophiostomatales</taxon>
        <taxon>Ophiostomataceae</taxon>
        <taxon>Sporothrix</taxon>
    </lineage>
</organism>
<dbReference type="InterPro" id="IPR036291">
    <property type="entry name" value="NAD(P)-bd_dom_sf"/>
</dbReference>
<dbReference type="PANTHER" id="PTHR42940:SF7">
    <property type="entry name" value="ALCOHOL DEHYDROGENASE-LIKE N-TERMINAL DOMAIN-CONTAINING PROTEIN"/>
    <property type="match status" value="1"/>
</dbReference>
<sequence length="192" mass="20760">MCDNEHITGVTRDEGFAEYAVVRADGAVHLPKDCDPIGTAPLLCAGVTVSTRFAASASLKAAWKMGYDVVVISSGESKRDYAAELGAIGYINATTEDPAEALKTYGRAVAIVSTAPNPATVGRLLYGMQELGTLLVLSLVMAHALDSADTVRFARRHGIKVMIERYKFANFHEAFERMLSGKARFKVELDMQ</sequence>
<keyword evidence="3" id="KW-0862">Zinc</keyword>
<comment type="cofactor">
    <cofactor evidence="1">
        <name>Zn(2+)</name>
        <dbReference type="ChEBI" id="CHEBI:29105"/>
    </cofactor>
</comment>
<evidence type="ECO:0000256" key="1">
    <source>
        <dbReference type="ARBA" id="ARBA00001947"/>
    </source>
</evidence>
<evidence type="ECO:0000256" key="3">
    <source>
        <dbReference type="ARBA" id="ARBA00022833"/>
    </source>
</evidence>
<dbReference type="Proteomes" id="UP001642482">
    <property type="component" value="Unassembled WGS sequence"/>
</dbReference>
<dbReference type="SUPFAM" id="SSF50129">
    <property type="entry name" value="GroES-like"/>
    <property type="match status" value="1"/>
</dbReference>
<evidence type="ECO:0000256" key="2">
    <source>
        <dbReference type="ARBA" id="ARBA00022723"/>
    </source>
</evidence>
<dbReference type="InterPro" id="IPR013149">
    <property type="entry name" value="ADH-like_C"/>
</dbReference>
<name>A0ABP0BE70_9PEZI</name>
<keyword evidence="4" id="KW-0560">Oxidoreductase</keyword>
<keyword evidence="2" id="KW-0479">Metal-binding</keyword>
<dbReference type="InterPro" id="IPR011032">
    <property type="entry name" value="GroES-like_sf"/>
</dbReference>
<dbReference type="SUPFAM" id="SSF51735">
    <property type="entry name" value="NAD(P)-binding Rossmann-fold domains"/>
    <property type="match status" value="1"/>
</dbReference>
<dbReference type="Pfam" id="PF00107">
    <property type="entry name" value="ADH_zinc_N"/>
    <property type="match status" value="1"/>
</dbReference>